<evidence type="ECO:0000313" key="2">
    <source>
        <dbReference type="EMBL" id="GGL55134.1"/>
    </source>
</evidence>
<sequence>MARNRIRAKATHNATVTERQETGTNPAGEPLYDDVEVVAGMPVRYQAAGKGWVREVAGERVREAPSMQVPATYQDDLNEGQTITLSDGREFTVVKINPRYGRAGVDHLELEVERSG</sequence>
<gene>
    <name evidence="2" type="ORF">GCM10009039_11560</name>
</gene>
<dbReference type="OrthoDB" id="317909at2157"/>
<name>A0A830FI60_9EURY</name>
<accession>A0A830FI60</accession>
<comment type="caution">
    <text evidence="2">The sequence shown here is derived from an EMBL/GenBank/DDBJ whole genome shotgun (WGS) entry which is preliminary data.</text>
</comment>
<dbReference type="Proteomes" id="UP000607197">
    <property type="component" value="Unassembled WGS sequence"/>
</dbReference>
<feature type="compositionally biased region" description="Basic residues" evidence="1">
    <location>
        <begin position="1"/>
        <end position="10"/>
    </location>
</feature>
<dbReference type="AlphaFoldDB" id="A0A830FI60"/>
<evidence type="ECO:0000313" key="3">
    <source>
        <dbReference type="Proteomes" id="UP000607197"/>
    </source>
</evidence>
<organism evidence="2 3">
    <name type="scientific">Halocalculus aciditolerans</name>
    <dbReference type="NCBI Taxonomy" id="1383812"/>
    <lineage>
        <taxon>Archaea</taxon>
        <taxon>Methanobacteriati</taxon>
        <taxon>Methanobacteriota</taxon>
        <taxon>Stenosarchaea group</taxon>
        <taxon>Halobacteria</taxon>
        <taxon>Halobacteriales</taxon>
        <taxon>Halobacteriaceae</taxon>
        <taxon>Halocalculus</taxon>
    </lineage>
</organism>
<protein>
    <submittedName>
        <fullName evidence="2">Uncharacterized protein</fullName>
    </submittedName>
</protein>
<reference evidence="2" key="1">
    <citation type="journal article" date="2014" name="Int. J. Syst. Evol. Microbiol.">
        <title>Complete genome sequence of Corynebacterium casei LMG S-19264T (=DSM 44701T), isolated from a smear-ripened cheese.</title>
        <authorList>
            <consortium name="US DOE Joint Genome Institute (JGI-PGF)"/>
            <person name="Walter F."/>
            <person name="Albersmeier A."/>
            <person name="Kalinowski J."/>
            <person name="Ruckert C."/>
        </authorList>
    </citation>
    <scope>NUCLEOTIDE SEQUENCE</scope>
    <source>
        <strain evidence="2">JCM 19596</strain>
    </source>
</reference>
<evidence type="ECO:0000256" key="1">
    <source>
        <dbReference type="SAM" id="MobiDB-lite"/>
    </source>
</evidence>
<feature type="region of interest" description="Disordered" evidence="1">
    <location>
        <begin position="1"/>
        <end position="31"/>
    </location>
</feature>
<keyword evidence="3" id="KW-1185">Reference proteome</keyword>
<feature type="compositionally biased region" description="Polar residues" evidence="1">
    <location>
        <begin position="12"/>
        <end position="25"/>
    </location>
</feature>
<proteinExistence type="predicted"/>
<dbReference type="RefSeq" id="WP_188976761.1">
    <property type="nucleotide sequence ID" value="NZ_BMPG01000001.1"/>
</dbReference>
<reference evidence="2" key="2">
    <citation type="submission" date="2020-09" db="EMBL/GenBank/DDBJ databases">
        <authorList>
            <person name="Sun Q."/>
            <person name="Ohkuma M."/>
        </authorList>
    </citation>
    <scope>NUCLEOTIDE SEQUENCE</scope>
    <source>
        <strain evidence="2">JCM 19596</strain>
    </source>
</reference>
<dbReference type="EMBL" id="BMPG01000001">
    <property type="protein sequence ID" value="GGL55134.1"/>
    <property type="molecule type" value="Genomic_DNA"/>
</dbReference>